<gene>
    <name evidence="3" type="ORF">JCR33_22175</name>
</gene>
<dbReference type="AlphaFoldDB" id="A0A934MI64"/>
<keyword evidence="1" id="KW-0560">Oxidoreductase</keyword>
<evidence type="ECO:0000313" key="3">
    <source>
        <dbReference type="EMBL" id="MBJ3778423.1"/>
    </source>
</evidence>
<dbReference type="InterPro" id="IPR006076">
    <property type="entry name" value="FAD-dep_OxRdtase"/>
</dbReference>
<name>A0A934MI64_9HYPH</name>
<proteinExistence type="predicted"/>
<evidence type="ECO:0000256" key="1">
    <source>
        <dbReference type="ARBA" id="ARBA00023002"/>
    </source>
</evidence>
<organism evidence="3 4">
    <name type="scientific">Acuticoccus mangrovi</name>
    <dbReference type="NCBI Taxonomy" id="2796142"/>
    <lineage>
        <taxon>Bacteria</taxon>
        <taxon>Pseudomonadati</taxon>
        <taxon>Pseudomonadota</taxon>
        <taxon>Alphaproteobacteria</taxon>
        <taxon>Hyphomicrobiales</taxon>
        <taxon>Amorphaceae</taxon>
        <taxon>Acuticoccus</taxon>
    </lineage>
</organism>
<evidence type="ECO:0000313" key="4">
    <source>
        <dbReference type="Proteomes" id="UP000609531"/>
    </source>
</evidence>
<dbReference type="InterPro" id="IPR036188">
    <property type="entry name" value="FAD/NAD-bd_sf"/>
</dbReference>
<accession>A0A934MI64</accession>
<reference evidence="3" key="1">
    <citation type="submission" date="2020-12" db="EMBL/GenBank/DDBJ databases">
        <title>Bacterial taxonomy.</title>
        <authorList>
            <person name="Pan X."/>
        </authorList>
    </citation>
    <scope>NUCLEOTIDE SEQUENCE</scope>
    <source>
        <strain evidence="3">B2012</strain>
    </source>
</reference>
<dbReference type="Gene3D" id="3.50.50.60">
    <property type="entry name" value="FAD/NAD(P)-binding domain"/>
    <property type="match status" value="1"/>
</dbReference>
<dbReference type="PANTHER" id="PTHR13847">
    <property type="entry name" value="SARCOSINE DEHYDROGENASE-RELATED"/>
    <property type="match status" value="1"/>
</dbReference>
<evidence type="ECO:0000259" key="2">
    <source>
        <dbReference type="Pfam" id="PF01266"/>
    </source>
</evidence>
<dbReference type="GO" id="GO:0016491">
    <property type="term" value="F:oxidoreductase activity"/>
    <property type="evidence" value="ECO:0007669"/>
    <property type="project" value="UniProtKB-KW"/>
</dbReference>
<dbReference type="Gene3D" id="3.30.9.10">
    <property type="entry name" value="D-Amino Acid Oxidase, subunit A, domain 2"/>
    <property type="match status" value="1"/>
</dbReference>
<dbReference type="Pfam" id="PF01266">
    <property type="entry name" value="DAO"/>
    <property type="match status" value="1"/>
</dbReference>
<dbReference type="GO" id="GO:0005737">
    <property type="term" value="C:cytoplasm"/>
    <property type="evidence" value="ECO:0007669"/>
    <property type="project" value="TreeGrafter"/>
</dbReference>
<dbReference type="RefSeq" id="WP_198884327.1">
    <property type="nucleotide sequence ID" value="NZ_JAEKJA010000027.1"/>
</dbReference>
<keyword evidence="4" id="KW-1185">Reference proteome</keyword>
<dbReference type="EMBL" id="JAEKJA010000027">
    <property type="protein sequence ID" value="MBJ3778423.1"/>
    <property type="molecule type" value="Genomic_DNA"/>
</dbReference>
<comment type="caution">
    <text evidence="3">The sequence shown here is derived from an EMBL/GenBank/DDBJ whole genome shotgun (WGS) entry which is preliminary data.</text>
</comment>
<protein>
    <submittedName>
        <fullName evidence="3">FAD-binding oxidoreductase</fullName>
    </submittedName>
</protein>
<dbReference type="Proteomes" id="UP000609531">
    <property type="component" value="Unassembled WGS sequence"/>
</dbReference>
<feature type="domain" description="FAD dependent oxidoreductase" evidence="2">
    <location>
        <begin position="34"/>
        <end position="386"/>
    </location>
</feature>
<dbReference type="SUPFAM" id="SSF51905">
    <property type="entry name" value="FAD/NAD(P)-binding domain"/>
    <property type="match status" value="1"/>
</dbReference>
<dbReference type="PANTHER" id="PTHR13847:SF281">
    <property type="entry name" value="FAD DEPENDENT OXIDOREDUCTASE DOMAIN-CONTAINING PROTEIN"/>
    <property type="match status" value="1"/>
</dbReference>
<sequence>MASSAESFQTSLWWNSALEPPLDRASLDGEHRVDVAVVGAGYTGLSAALHLAQSGAKVAVLEARHTGFGASGRNGGQIIPGLKLNPDELVRRFGDERGGDLVDAVGGAADLVFDLVEAHGIRCRAERNGWVQAAHSDRALETVLARAEQWRARGVAVEIFDAAQVARALGTTVYRGGWRDPRAGTVQPLDLARGLGRAVLAAGGEIWEQSPVRSLTRAGEGWTLATDAGRVVANTVVIAANGYGDGLFGGLSRSVLPVQSMVVATEPLSEALRADVLPRRFCASETRKIAFYFRLDPEGRLVFGGRGPVGPEMSEGLQSALIKGLARVFPQLAQTPIAHRWSGQVALTLDDLPHVHELAPGLFAGLGYNGRGVAMATLVGRMLARRIADGVPTPLPASPLRPVFWHRWRRPVINAGVRWYWARDAAGFAA</sequence>